<accession>A0A232FER3</accession>
<organism evidence="1 2">
    <name type="scientific">Trichomalopsis sarcophagae</name>
    <dbReference type="NCBI Taxonomy" id="543379"/>
    <lineage>
        <taxon>Eukaryota</taxon>
        <taxon>Metazoa</taxon>
        <taxon>Ecdysozoa</taxon>
        <taxon>Arthropoda</taxon>
        <taxon>Hexapoda</taxon>
        <taxon>Insecta</taxon>
        <taxon>Pterygota</taxon>
        <taxon>Neoptera</taxon>
        <taxon>Endopterygota</taxon>
        <taxon>Hymenoptera</taxon>
        <taxon>Apocrita</taxon>
        <taxon>Proctotrupomorpha</taxon>
        <taxon>Chalcidoidea</taxon>
        <taxon>Pteromalidae</taxon>
        <taxon>Pteromalinae</taxon>
        <taxon>Trichomalopsis</taxon>
    </lineage>
</organism>
<sequence>MESVRKNGPFWANSTFAFESNIYQLRQLVNGPNGIDKQMSRKHLKKLHFQTGNVDYSTDEIKNYCSNLFTNKRLSTFVKYGNQDEVVFVGKCFLKNIDGTPARVYKKCIYKRKIFHSIKYTRAQGTNDSTIKLADSDFGQIMNILCIDEKIQSENFNPYRIIAINDVKCKINLLSVCDARYLCELTNDFEIQ</sequence>
<dbReference type="EMBL" id="NNAY01000348">
    <property type="protein sequence ID" value="OXU29010.1"/>
    <property type="molecule type" value="Genomic_DNA"/>
</dbReference>
<gene>
    <name evidence="1" type="ORF">TSAR_014436</name>
</gene>
<protein>
    <submittedName>
        <fullName evidence="1">Uncharacterized protein</fullName>
    </submittedName>
</protein>
<evidence type="ECO:0000313" key="1">
    <source>
        <dbReference type="EMBL" id="OXU29010.1"/>
    </source>
</evidence>
<evidence type="ECO:0000313" key="2">
    <source>
        <dbReference type="Proteomes" id="UP000215335"/>
    </source>
</evidence>
<name>A0A232FER3_9HYME</name>
<dbReference type="Proteomes" id="UP000215335">
    <property type="component" value="Unassembled WGS sequence"/>
</dbReference>
<comment type="caution">
    <text evidence="1">The sequence shown here is derived from an EMBL/GenBank/DDBJ whole genome shotgun (WGS) entry which is preliminary data.</text>
</comment>
<dbReference type="AlphaFoldDB" id="A0A232FER3"/>
<proteinExistence type="predicted"/>
<reference evidence="1 2" key="1">
    <citation type="journal article" date="2017" name="Curr. Biol.">
        <title>The Evolution of Venom by Co-option of Single-Copy Genes.</title>
        <authorList>
            <person name="Martinson E.O."/>
            <person name="Mrinalini"/>
            <person name="Kelkar Y.D."/>
            <person name="Chang C.H."/>
            <person name="Werren J.H."/>
        </authorList>
    </citation>
    <scope>NUCLEOTIDE SEQUENCE [LARGE SCALE GENOMIC DNA]</scope>
    <source>
        <strain evidence="1 2">Alberta</strain>
        <tissue evidence="1">Whole body</tissue>
    </source>
</reference>
<keyword evidence="2" id="KW-1185">Reference proteome</keyword>